<dbReference type="SMART" id="SM00382">
    <property type="entry name" value="AAA"/>
    <property type="match status" value="1"/>
</dbReference>
<protein>
    <submittedName>
        <fullName evidence="5">Unannotated protein</fullName>
    </submittedName>
</protein>
<dbReference type="InterPro" id="IPR020568">
    <property type="entry name" value="Ribosomal_Su5_D2-typ_SF"/>
</dbReference>
<dbReference type="InterPro" id="IPR025158">
    <property type="entry name" value="Mg_chelat-rel_C"/>
</dbReference>
<dbReference type="Gene3D" id="3.40.50.300">
    <property type="entry name" value="P-loop containing nucleotide triphosphate hydrolases"/>
    <property type="match status" value="1"/>
</dbReference>
<dbReference type="PRINTS" id="PR01657">
    <property type="entry name" value="MCMFAMILY"/>
</dbReference>
<dbReference type="Pfam" id="PF01078">
    <property type="entry name" value="Mg_chelatase"/>
    <property type="match status" value="1"/>
</dbReference>
<dbReference type="SUPFAM" id="SSF52540">
    <property type="entry name" value="P-loop containing nucleoside triphosphate hydrolases"/>
    <property type="match status" value="1"/>
</dbReference>
<dbReference type="PANTHER" id="PTHR32039:SF7">
    <property type="entry name" value="COMPETENCE PROTEIN COMM"/>
    <property type="match status" value="1"/>
</dbReference>
<organism evidence="5">
    <name type="scientific">freshwater metagenome</name>
    <dbReference type="NCBI Taxonomy" id="449393"/>
    <lineage>
        <taxon>unclassified sequences</taxon>
        <taxon>metagenomes</taxon>
        <taxon>ecological metagenomes</taxon>
    </lineage>
</organism>
<comment type="similarity">
    <text evidence="1">Belongs to the Mg-chelatase subunits D/I family. ComM subfamily.</text>
</comment>
<dbReference type="InterPro" id="IPR045006">
    <property type="entry name" value="CHLI-like"/>
</dbReference>
<dbReference type="InterPro" id="IPR001208">
    <property type="entry name" value="MCM_dom"/>
</dbReference>
<evidence type="ECO:0000256" key="1">
    <source>
        <dbReference type="ARBA" id="ARBA00006354"/>
    </source>
</evidence>
<dbReference type="GO" id="GO:0005524">
    <property type="term" value="F:ATP binding"/>
    <property type="evidence" value="ECO:0007669"/>
    <property type="project" value="UniProtKB-KW"/>
</dbReference>
<evidence type="ECO:0000256" key="3">
    <source>
        <dbReference type="ARBA" id="ARBA00022840"/>
    </source>
</evidence>
<gene>
    <name evidence="5" type="ORF">UFOPK2086_00297</name>
</gene>
<name>A0A6J6J0V8_9ZZZZ</name>
<dbReference type="PROSITE" id="PS50051">
    <property type="entry name" value="MCM_2"/>
    <property type="match status" value="1"/>
</dbReference>
<sequence length="502" mass="53161">MFAAVTSSTLLATMGSPIVVEAHVGQGIPAFTVVGLPDEGCRESRDRVRAAMLSSDLEWPTKRVTINLAGGGERRGGAGLDLAIAVGLLVATGVLSQEAVEGKAFVAELGLDGSLRPTAGMAPLVSAVGDHEVVVPATAVAEASLARAPRVRPVHTLKQLVEVLKAEEAWPHVDVPEPQVVMDEIADMADVRGQEMARLAMEVAAAGFHHVLLMGPPGAGKSMLARRLPGLLPRLTDEQAFRVAMTRSAAGMPMSAVIASSAPYRAPHHTVSMIGMVGGGSSHLRPGELTLASDGVLFLDEMGEFAPTVLDALRQPLEEGVVRLSRANGSVTMPAKCLLVAATNPCPCGVSSPMACTCTPIAKQRYLRRFSGPLLDRFDLRVELQRPSTSELTSTSKGESSAAIAERVQRVHELCLARQGCVNSSLNADALEEVAPLHDEALNILRTHLDGGRLTGRGYHRIRRVARTLADLHHSDGPIGSEWVHLALAMRAKLHTGHGEMR</sequence>
<evidence type="ECO:0000259" key="4">
    <source>
        <dbReference type="PROSITE" id="PS50051"/>
    </source>
</evidence>
<accession>A0A6J6J0V8</accession>
<dbReference type="GO" id="GO:0003677">
    <property type="term" value="F:DNA binding"/>
    <property type="evidence" value="ECO:0007669"/>
    <property type="project" value="InterPro"/>
</dbReference>
<evidence type="ECO:0000313" key="5">
    <source>
        <dbReference type="EMBL" id="CAB4630647.1"/>
    </source>
</evidence>
<dbReference type="PANTHER" id="PTHR32039">
    <property type="entry name" value="MAGNESIUM-CHELATASE SUBUNIT CHLI"/>
    <property type="match status" value="1"/>
</dbReference>
<reference evidence="5" key="1">
    <citation type="submission" date="2020-05" db="EMBL/GenBank/DDBJ databases">
        <authorList>
            <person name="Chiriac C."/>
            <person name="Salcher M."/>
            <person name="Ghai R."/>
            <person name="Kavagutti S V."/>
        </authorList>
    </citation>
    <scope>NUCLEOTIDE SEQUENCE</scope>
</reference>
<dbReference type="InterPro" id="IPR004482">
    <property type="entry name" value="Mg_chelat-rel"/>
</dbReference>
<dbReference type="SUPFAM" id="SSF54211">
    <property type="entry name" value="Ribosomal protein S5 domain 2-like"/>
    <property type="match status" value="1"/>
</dbReference>
<dbReference type="InterPro" id="IPR014721">
    <property type="entry name" value="Ribsml_uS5_D2-typ_fold_subgr"/>
</dbReference>
<evidence type="ECO:0000256" key="2">
    <source>
        <dbReference type="ARBA" id="ARBA00022741"/>
    </source>
</evidence>
<dbReference type="InterPro" id="IPR027417">
    <property type="entry name" value="P-loop_NTPase"/>
</dbReference>
<dbReference type="InterPro" id="IPR003593">
    <property type="entry name" value="AAA+_ATPase"/>
</dbReference>
<feature type="domain" description="MCM C-terminal AAA(+) ATPase" evidence="4">
    <location>
        <begin position="284"/>
        <end position="380"/>
    </location>
</feature>
<dbReference type="NCBIfam" id="TIGR00368">
    <property type="entry name" value="YifB family Mg chelatase-like AAA ATPase"/>
    <property type="match status" value="1"/>
</dbReference>
<proteinExistence type="inferred from homology"/>
<dbReference type="AlphaFoldDB" id="A0A6J6J0V8"/>
<dbReference type="Gene3D" id="3.30.230.10">
    <property type="match status" value="1"/>
</dbReference>
<keyword evidence="3" id="KW-0067">ATP-binding</keyword>
<dbReference type="Pfam" id="PF13335">
    <property type="entry name" value="Mg_chelatase_C"/>
    <property type="match status" value="1"/>
</dbReference>
<keyword evidence="2" id="KW-0547">Nucleotide-binding</keyword>
<dbReference type="InterPro" id="IPR000523">
    <property type="entry name" value="Mg_chelatse_chII-like_cat_dom"/>
</dbReference>
<dbReference type="Pfam" id="PF13541">
    <property type="entry name" value="ChlI"/>
    <property type="match status" value="1"/>
</dbReference>
<dbReference type="EMBL" id="CAEZVQ010000021">
    <property type="protein sequence ID" value="CAB4630647.1"/>
    <property type="molecule type" value="Genomic_DNA"/>
</dbReference>